<comment type="similarity">
    <text evidence="2">Belongs to the type IB topoisomerase family.</text>
</comment>
<dbReference type="AlphaFoldDB" id="A0AAV1ZUF9"/>
<dbReference type="Proteomes" id="UP001497382">
    <property type="component" value="Unassembled WGS sequence"/>
</dbReference>
<dbReference type="PRINTS" id="PR00416">
    <property type="entry name" value="EUTPISMRASEI"/>
</dbReference>
<dbReference type="InterPro" id="IPR011010">
    <property type="entry name" value="DNA_brk_join_enz"/>
</dbReference>
<evidence type="ECO:0000256" key="8">
    <source>
        <dbReference type="PROSITE-ProRule" id="PRU01382"/>
    </source>
</evidence>
<dbReference type="GO" id="GO:0007059">
    <property type="term" value="P:chromosome segregation"/>
    <property type="evidence" value="ECO:0007669"/>
    <property type="project" value="TreeGrafter"/>
</dbReference>
<dbReference type="InterPro" id="IPR013030">
    <property type="entry name" value="DNA_topo_DNA_db_N_dom2"/>
</dbReference>
<evidence type="ECO:0000259" key="9">
    <source>
        <dbReference type="Pfam" id="PF01028"/>
    </source>
</evidence>
<evidence type="ECO:0000259" key="10">
    <source>
        <dbReference type="Pfam" id="PF02919"/>
    </source>
</evidence>
<evidence type="ECO:0000256" key="6">
    <source>
        <dbReference type="ARBA" id="ARBA00023235"/>
    </source>
</evidence>
<dbReference type="GO" id="GO:0006260">
    <property type="term" value="P:DNA replication"/>
    <property type="evidence" value="ECO:0007669"/>
    <property type="project" value="TreeGrafter"/>
</dbReference>
<sequence>MTPEEREKITDLRKCNFKDFDVYYKLKSEERKAMTKEEKLVKLISLFIPFFALRHRIKEEEEALTEKYGFCIIDGHRQKIGNFKIEPPGLFRGRGEHPKMGMLKRRVEAEDIVINIGKYVEKDFQKYENVRKLKEHVDLIRREYTQDFRDKSMRKRQRAVALYFIYKVSLRLGSEFYVEF</sequence>
<evidence type="ECO:0000256" key="5">
    <source>
        <dbReference type="ARBA" id="ARBA00023029"/>
    </source>
</evidence>
<dbReference type="InterPro" id="IPR013500">
    <property type="entry name" value="TopoI_cat_euk"/>
</dbReference>
<evidence type="ECO:0000256" key="4">
    <source>
        <dbReference type="ARBA" id="ARBA00019632"/>
    </source>
</evidence>
<dbReference type="PANTHER" id="PTHR10290">
    <property type="entry name" value="DNA TOPOISOMERASE I"/>
    <property type="match status" value="1"/>
</dbReference>
<dbReference type="SUPFAM" id="SSF56741">
    <property type="entry name" value="Eukaryotic DNA topoisomerase I, N-terminal DNA-binding fragment"/>
    <property type="match status" value="1"/>
</dbReference>
<proteinExistence type="inferred from homology"/>
<dbReference type="EC" id="5.6.2.1" evidence="3"/>
<feature type="domain" description="DNA topoisomerase I DNA binding eukaryotic-type" evidence="10">
    <location>
        <begin position="4"/>
        <end position="119"/>
    </location>
</feature>
<dbReference type="GO" id="GO:0003677">
    <property type="term" value="F:DNA binding"/>
    <property type="evidence" value="ECO:0007669"/>
    <property type="project" value="UniProtKB-UniRule"/>
</dbReference>
<keyword evidence="5" id="KW-0799">Topoisomerase</keyword>
<dbReference type="GO" id="GO:0005730">
    <property type="term" value="C:nucleolus"/>
    <property type="evidence" value="ECO:0007669"/>
    <property type="project" value="TreeGrafter"/>
</dbReference>
<dbReference type="PROSITE" id="PS52038">
    <property type="entry name" value="TOPO_IB_2"/>
    <property type="match status" value="1"/>
</dbReference>
<evidence type="ECO:0000256" key="3">
    <source>
        <dbReference type="ARBA" id="ARBA00012891"/>
    </source>
</evidence>
<evidence type="ECO:0000256" key="7">
    <source>
        <dbReference type="ARBA" id="ARBA00033297"/>
    </source>
</evidence>
<evidence type="ECO:0000313" key="12">
    <source>
        <dbReference type="Proteomes" id="UP001497382"/>
    </source>
</evidence>
<keyword evidence="6" id="KW-0413">Isomerase</keyword>
<evidence type="ECO:0000256" key="2">
    <source>
        <dbReference type="ARBA" id="ARBA00006645"/>
    </source>
</evidence>
<dbReference type="Pfam" id="PF01028">
    <property type="entry name" value="Topoisom_I"/>
    <property type="match status" value="1"/>
</dbReference>
<dbReference type="InterPro" id="IPR008336">
    <property type="entry name" value="TopoI_DNA-bd_euk"/>
</dbReference>
<dbReference type="GO" id="GO:0005694">
    <property type="term" value="C:chromosome"/>
    <property type="evidence" value="ECO:0007669"/>
    <property type="project" value="InterPro"/>
</dbReference>
<dbReference type="EMBL" id="CAXIEN010000084">
    <property type="protein sequence ID" value="CAL1275357.1"/>
    <property type="molecule type" value="Genomic_DNA"/>
</dbReference>
<gene>
    <name evidence="11" type="ORF">LARSCL_LOCUS8019</name>
</gene>
<keyword evidence="8" id="KW-0238">DNA-binding</keyword>
<dbReference type="PANTHER" id="PTHR10290:SF3">
    <property type="entry name" value="DNA TOPOISOMERASE 1"/>
    <property type="match status" value="1"/>
</dbReference>
<organism evidence="11 12">
    <name type="scientific">Larinioides sclopetarius</name>
    <dbReference type="NCBI Taxonomy" id="280406"/>
    <lineage>
        <taxon>Eukaryota</taxon>
        <taxon>Metazoa</taxon>
        <taxon>Ecdysozoa</taxon>
        <taxon>Arthropoda</taxon>
        <taxon>Chelicerata</taxon>
        <taxon>Arachnida</taxon>
        <taxon>Araneae</taxon>
        <taxon>Araneomorphae</taxon>
        <taxon>Entelegynae</taxon>
        <taxon>Araneoidea</taxon>
        <taxon>Araneidae</taxon>
        <taxon>Larinioides</taxon>
    </lineage>
</organism>
<dbReference type="GO" id="GO:0003917">
    <property type="term" value="F:DNA topoisomerase type I (single strand cut, ATP-independent) activity"/>
    <property type="evidence" value="ECO:0007669"/>
    <property type="project" value="UniProtKB-EC"/>
</dbReference>
<name>A0AAV1ZUF9_9ARAC</name>
<dbReference type="Pfam" id="PF02919">
    <property type="entry name" value="Topoisom_I_N"/>
    <property type="match status" value="1"/>
</dbReference>
<comment type="caution">
    <text evidence="8">Lacks conserved residue(s) required for the propagation of feature annotation.</text>
</comment>
<dbReference type="Gene3D" id="2.170.11.10">
    <property type="entry name" value="DNA Topoisomerase I, domain 2"/>
    <property type="match status" value="1"/>
</dbReference>
<dbReference type="GO" id="GO:0006265">
    <property type="term" value="P:DNA topological change"/>
    <property type="evidence" value="ECO:0007669"/>
    <property type="project" value="InterPro"/>
</dbReference>
<comment type="caution">
    <text evidence="11">The sequence shown here is derived from an EMBL/GenBank/DDBJ whole genome shotgun (WGS) entry which is preliminary data.</text>
</comment>
<dbReference type="SUPFAM" id="SSF56349">
    <property type="entry name" value="DNA breaking-rejoining enzymes"/>
    <property type="match status" value="1"/>
</dbReference>
<protein>
    <recommendedName>
        <fullName evidence="4">DNA topoisomerase 1</fullName>
        <ecNumber evidence="3">5.6.2.1</ecNumber>
    </recommendedName>
    <alternativeName>
        <fullName evidence="7">DNA topoisomerase I</fullName>
    </alternativeName>
</protein>
<accession>A0AAV1ZUF9</accession>
<feature type="domain" description="DNA topoisomerase I catalytic core eukaryotic-type" evidence="9">
    <location>
        <begin position="121"/>
        <end position="175"/>
    </location>
</feature>
<evidence type="ECO:0000313" key="11">
    <source>
        <dbReference type="EMBL" id="CAL1275357.1"/>
    </source>
</evidence>
<comment type="catalytic activity">
    <reaction evidence="1">
        <text>ATP-independent breakage of single-stranded DNA, followed by passage and rejoining.</text>
        <dbReference type="EC" id="5.6.2.1"/>
    </reaction>
</comment>
<evidence type="ECO:0000256" key="1">
    <source>
        <dbReference type="ARBA" id="ARBA00000213"/>
    </source>
</evidence>
<dbReference type="InterPro" id="IPR036202">
    <property type="entry name" value="TopoI_DNA-bd_euk_N_sf"/>
</dbReference>
<dbReference type="InterPro" id="IPR001631">
    <property type="entry name" value="TopoI"/>
</dbReference>
<keyword evidence="12" id="KW-1185">Reference proteome</keyword>
<dbReference type="InterPro" id="IPR051062">
    <property type="entry name" value="Topoisomerase_IB"/>
</dbReference>
<reference evidence="11 12" key="1">
    <citation type="submission" date="2024-04" db="EMBL/GenBank/DDBJ databases">
        <authorList>
            <person name="Rising A."/>
            <person name="Reimegard J."/>
            <person name="Sonavane S."/>
            <person name="Akerstrom W."/>
            <person name="Nylinder S."/>
            <person name="Hedman E."/>
            <person name="Kallberg Y."/>
        </authorList>
    </citation>
    <scope>NUCLEOTIDE SEQUENCE [LARGE SCALE GENOMIC DNA]</scope>
</reference>